<feature type="domain" description="Aminotransferase class I/classII large" evidence="8">
    <location>
        <begin position="57"/>
        <end position="403"/>
    </location>
</feature>
<evidence type="ECO:0000313" key="9">
    <source>
        <dbReference type="EMBL" id="AJD52696.1"/>
    </source>
</evidence>
<dbReference type="GO" id="GO:0006520">
    <property type="term" value="P:amino acid metabolic process"/>
    <property type="evidence" value="ECO:0007669"/>
    <property type="project" value="InterPro"/>
</dbReference>
<dbReference type="InterPro" id="IPR004838">
    <property type="entry name" value="NHTrfase_class1_PyrdxlP-BS"/>
</dbReference>
<dbReference type="InterPro" id="IPR015424">
    <property type="entry name" value="PyrdxlP-dep_Trfase"/>
</dbReference>
<evidence type="ECO:0000256" key="2">
    <source>
        <dbReference type="ARBA" id="ARBA00007441"/>
    </source>
</evidence>
<accession>A0AB72UEF3</accession>
<dbReference type="CDD" id="cd00609">
    <property type="entry name" value="AAT_like"/>
    <property type="match status" value="1"/>
</dbReference>
<evidence type="ECO:0000256" key="7">
    <source>
        <dbReference type="RuleBase" id="RU000481"/>
    </source>
</evidence>
<dbReference type="InterPro" id="IPR015422">
    <property type="entry name" value="PyrdxlP-dep_Trfase_small"/>
</dbReference>
<dbReference type="Pfam" id="PF00155">
    <property type="entry name" value="Aminotran_1_2"/>
    <property type="match status" value="1"/>
</dbReference>
<evidence type="ECO:0000256" key="1">
    <source>
        <dbReference type="ARBA" id="ARBA00001933"/>
    </source>
</evidence>
<evidence type="ECO:0000259" key="8">
    <source>
        <dbReference type="Pfam" id="PF00155"/>
    </source>
</evidence>
<dbReference type="PROSITE" id="PS00105">
    <property type="entry name" value="AA_TRANSFER_CLASS_1"/>
    <property type="match status" value="1"/>
</dbReference>
<keyword evidence="4 7" id="KW-0808">Transferase</keyword>
<dbReference type="GO" id="GO:0030170">
    <property type="term" value="F:pyridoxal phosphate binding"/>
    <property type="evidence" value="ECO:0007669"/>
    <property type="project" value="InterPro"/>
</dbReference>
<proteinExistence type="inferred from homology"/>
<dbReference type="AlphaFoldDB" id="A0AB72UEF3"/>
<dbReference type="SUPFAM" id="SSF53383">
    <property type="entry name" value="PLP-dependent transferases"/>
    <property type="match status" value="1"/>
</dbReference>
<dbReference type="GO" id="GO:0004069">
    <property type="term" value="F:L-aspartate:2-oxoglutarate aminotransferase activity"/>
    <property type="evidence" value="ECO:0007669"/>
    <property type="project" value="UniProtKB-EC"/>
</dbReference>
<evidence type="ECO:0000256" key="6">
    <source>
        <dbReference type="ARBA" id="ARBA00049185"/>
    </source>
</evidence>
<reference evidence="9 10" key="1">
    <citation type="journal article" date="2012" name="J. Bacteriol.">
        <title>Genome sequence of Thalassospira xiamenensis type strain M-5.</title>
        <authorList>
            <person name="Lai Q."/>
            <person name="Shao Z."/>
        </authorList>
    </citation>
    <scope>NUCLEOTIDE SEQUENCE [LARGE SCALE GENOMIC DNA]</scope>
    <source>
        <strain evidence="9 10">M-5</strain>
    </source>
</reference>
<dbReference type="EC" id="2.6.1.-" evidence="7"/>
<dbReference type="EMBL" id="CP004388">
    <property type="protein sequence ID" value="AJD52696.1"/>
    <property type="molecule type" value="Genomic_DNA"/>
</dbReference>
<dbReference type="PANTHER" id="PTHR46383">
    <property type="entry name" value="ASPARTATE AMINOTRANSFERASE"/>
    <property type="match status" value="1"/>
</dbReference>
<sequence>MSVWQFNFIGALHMSVSNVIPTSSFAVDGIRKDVRDIGASLIREVAHLGMGRGNIVPLWFGEPDQSTPEFIRKAAIAALEAGDTFYQPNRGITPLRDALAVYGNRLYGTALDRENITVTVSGLNALMIAMQSILKSGDRMVTTAPIWPNIVAMPKVLGAQVTTLPLRSGNDGWQLDIDEFIAACAPDTRAILINSPNNPTGWVMPAEDQKRLVEFATERGIWLIADEVYARLIYDGWDVAPSFVPYVSDDTRIMVINSFSKSWAMTGWRLGWITAPKGVGPALEKLMEFNVSCPAGFIQQAGIVALEQGEEFVAGSRARYSRARAAIIERLHDMNRIHLPEADGAFYAFFRVDGVEDTLSFAKDLLLSEGIGLAPGEAFGPEGACHIRACYAVSEDRIHKAMDGLARFLTRQV</sequence>
<dbReference type="Proteomes" id="UP000007127">
    <property type="component" value="Chromosome"/>
</dbReference>
<evidence type="ECO:0000313" key="10">
    <source>
        <dbReference type="Proteomes" id="UP000007127"/>
    </source>
</evidence>
<comment type="catalytic activity">
    <reaction evidence="6">
        <text>L-aspartate + 2-oxoglutarate = oxaloacetate + L-glutamate</text>
        <dbReference type="Rhea" id="RHEA:21824"/>
        <dbReference type="ChEBI" id="CHEBI:16452"/>
        <dbReference type="ChEBI" id="CHEBI:16810"/>
        <dbReference type="ChEBI" id="CHEBI:29985"/>
        <dbReference type="ChEBI" id="CHEBI:29991"/>
        <dbReference type="EC" id="2.6.1.1"/>
    </reaction>
</comment>
<name>A0AB72UEF3_9PROT</name>
<comment type="cofactor">
    <cofactor evidence="1 7">
        <name>pyridoxal 5'-phosphate</name>
        <dbReference type="ChEBI" id="CHEBI:597326"/>
    </cofactor>
</comment>
<dbReference type="NCBIfam" id="NF004770">
    <property type="entry name" value="PRK06108.1"/>
    <property type="match status" value="1"/>
</dbReference>
<protein>
    <recommendedName>
        <fullName evidence="7">Aminotransferase</fullName>
        <ecNumber evidence="7">2.6.1.-</ecNumber>
    </recommendedName>
</protein>
<dbReference type="InterPro" id="IPR050596">
    <property type="entry name" value="AspAT/PAT-like"/>
</dbReference>
<gene>
    <name evidence="9" type="ORF">TH3_12900</name>
</gene>
<evidence type="ECO:0000256" key="3">
    <source>
        <dbReference type="ARBA" id="ARBA00022576"/>
    </source>
</evidence>
<dbReference type="Gene3D" id="3.40.640.10">
    <property type="entry name" value="Type I PLP-dependent aspartate aminotransferase-like (Major domain)"/>
    <property type="match status" value="1"/>
</dbReference>
<keyword evidence="3 7" id="KW-0032">Aminotransferase</keyword>
<dbReference type="InterPro" id="IPR015421">
    <property type="entry name" value="PyrdxlP-dep_Trfase_major"/>
</dbReference>
<dbReference type="KEGG" id="txi:TH3_12900"/>
<evidence type="ECO:0000256" key="4">
    <source>
        <dbReference type="ARBA" id="ARBA00022679"/>
    </source>
</evidence>
<dbReference type="Gene3D" id="3.90.1150.10">
    <property type="entry name" value="Aspartate Aminotransferase, domain 1"/>
    <property type="match status" value="1"/>
</dbReference>
<keyword evidence="5" id="KW-0663">Pyridoxal phosphate</keyword>
<comment type="similarity">
    <text evidence="2 7">Belongs to the class-I pyridoxal-phosphate-dependent aminotransferase family.</text>
</comment>
<organism evidence="9 10">
    <name type="scientific">Thalassospira xiamenensis M-5 = DSM 17429</name>
    <dbReference type="NCBI Taxonomy" id="1123366"/>
    <lineage>
        <taxon>Bacteria</taxon>
        <taxon>Pseudomonadati</taxon>
        <taxon>Pseudomonadota</taxon>
        <taxon>Alphaproteobacteria</taxon>
        <taxon>Rhodospirillales</taxon>
        <taxon>Thalassospiraceae</taxon>
        <taxon>Thalassospira</taxon>
    </lineage>
</organism>
<evidence type="ECO:0000256" key="5">
    <source>
        <dbReference type="ARBA" id="ARBA00022898"/>
    </source>
</evidence>
<dbReference type="InterPro" id="IPR004839">
    <property type="entry name" value="Aminotransferase_I/II_large"/>
</dbReference>
<dbReference type="PANTHER" id="PTHR46383:SF2">
    <property type="entry name" value="AMINOTRANSFERASE"/>
    <property type="match status" value="1"/>
</dbReference>